<dbReference type="CDD" id="cd06550">
    <property type="entry name" value="TM_ABC_iron-siderophores_like"/>
    <property type="match status" value="1"/>
</dbReference>
<evidence type="ECO:0000256" key="4">
    <source>
        <dbReference type="ARBA" id="ARBA00022475"/>
    </source>
</evidence>
<protein>
    <submittedName>
        <fullName evidence="9">Iron complex transport system permease protein</fullName>
    </submittedName>
</protein>
<evidence type="ECO:0000313" key="10">
    <source>
        <dbReference type="Proteomes" id="UP000198310"/>
    </source>
</evidence>
<feature type="transmembrane region" description="Helical" evidence="8">
    <location>
        <begin position="150"/>
        <end position="172"/>
    </location>
</feature>
<organism evidence="9 10">
    <name type="scientific">Hymenobacter mucosus</name>
    <dbReference type="NCBI Taxonomy" id="1411120"/>
    <lineage>
        <taxon>Bacteria</taxon>
        <taxon>Pseudomonadati</taxon>
        <taxon>Bacteroidota</taxon>
        <taxon>Cytophagia</taxon>
        <taxon>Cytophagales</taxon>
        <taxon>Hymenobacteraceae</taxon>
        <taxon>Hymenobacter</taxon>
    </lineage>
</organism>
<evidence type="ECO:0000256" key="5">
    <source>
        <dbReference type="ARBA" id="ARBA00022692"/>
    </source>
</evidence>
<dbReference type="Gene3D" id="1.10.3470.10">
    <property type="entry name" value="ABC transporter involved in vitamin B12 uptake, BtuC"/>
    <property type="match status" value="1"/>
</dbReference>
<feature type="transmembrane region" description="Helical" evidence="8">
    <location>
        <begin position="61"/>
        <end position="78"/>
    </location>
</feature>
<evidence type="ECO:0000256" key="7">
    <source>
        <dbReference type="ARBA" id="ARBA00023136"/>
    </source>
</evidence>
<proteinExistence type="inferred from homology"/>
<sequence length="335" mass="35283">MNRPALPWILASLLLTVVLLAVGLRVGSYETSYALIRQALLHYDPQNPAQLVLIELRLPRLLLALLAGGGLAFSGYLMQAMVNNPMADPYLLGTASGGALGAILTFALLPNLVVGGIYLPPVAALLGALCTTLVVVVLGSRRGQLIPTQMLLVGVAVGSLTTALGGLLTFLASSQEKLRTITFWSMGGFEKASWDVLPYPAGALLVALGVFVVVQQDLNILLLGEERAQALGVHVARTRWILLITASLLTGCAVALCGPVGFVGLMVPHLTRWILGVTGRANLLFCALLGGNFLLLCDLLARLLYPPAGLPVGLVTALFGVPFFVYLLRKQGSSA</sequence>
<feature type="transmembrane region" description="Helical" evidence="8">
    <location>
        <begin position="115"/>
        <end position="138"/>
    </location>
</feature>
<dbReference type="Proteomes" id="UP000198310">
    <property type="component" value="Unassembled WGS sequence"/>
</dbReference>
<dbReference type="PANTHER" id="PTHR30472:SF25">
    <property type="entry name" value="ABC TRANSPORTER PERMEASE PROTEIN MJ0876-RELATED"/>
    <property type="match status" value="1"/>
</dbReference>
<feature type="transmembrane region" description="Helical" evidence="8">
    <location>
        <begin position="192"/>
        <end position="214"/>
    </location>
</feature>
<dbReference type="PANTHER" id="PTHR30472">
    <property type="entry name" value="FERRIC ENTEROBACTIN TRANSPORT SYSTEM PERMEASE PROTEIN"/>
    <property type="match status" value="1"/>
</dbReference>
<keyword evidence="7 8" id="KW-0472">Membrane</keyword>
<keyword evidence="3" id="KW-0813">Transport</keyword>
<keyword evidence="6 8" id="KW-1133">Transmembrane helix</keyword>
<dbReference type="EMBL" id="FZNS01000002">
    <property type="protein sequence ID" value="SNR38911.1"/>
    <property type="molecule type" value="Genomic_DNA"/>
</dbReference>
<feature type="transmembrane region" description="Helical" evidence="8">
    <location>
        <begin position="308"/>
        <end position="328"/>
    </location>
</feature>
<keyword evidence="5 8" id="KW-0812">Transmembrane</keyword>
<dbReference type="Pfam" id="PF01032">
    <property type="entry name" value="FecCD"/>
    <property type="match status" value="1"/>
</dbReference>
<evidence type="ECO:0000256" key="8">
    <source>
        <dbReference type="SAM" id="Phobius"/>
    </source>
</evidence>
<dbReference type="GO" id="GO:0022857">
    <property type="term" value="F:transmembrane transporter activity"/>
    <property type="evidence" value="ECO:0007669"/>
    <property type="project" value="InterPro"/>
</dbReference>
<feature type="transmembrane region" description="Helical" evidence="8">
    <location>
        <begin position="240"/>
        <end position="267"/>
    </location>
</feature>
<gene>
    <name evidence="9" type="ORF">SAMN06269173_10212</name>
</gene>
<dbReference type="RefSeq" id="WP_045687202.1">
    <property type="nucleotide sequence ID" value="NZ_FZNS01000002.1"/>
</dbReference>
<keyword evidence="4" id="KW-1003">Cell membrane</keyword>
<dbReference type="InterPro" id="IPR037294">
    <property type="entry name" value="ABC_BtuC-like"/>
</dbReference>
<evidence type="ECO:0000256" key="2">
    <source>
        <dbReference type="ARBA" id="ARBA00007935"/>
    </source>
</evidence>
<comment type="similarity">
    <text evidence="2">Belongs to the binding-protein-dependent transport system permease family. FecCD subfamily.</text>
</comment>
<evidence type="ECO:0000256" key="1">
    <source>
        <dbReference type="ARBA" id="ARBA00004651"/>
    </source>
</evidence>
<dbReference type="SUPFAM" id="SSF81345">
    <property type="entry name" value="ABC transporter involved in vitamin B12 uptake, BtuC"/>
    <property type="match status" value="1"/>
</dbReference>
<accession>A0A238VXK1</accession>
<keyword evidence="10" id="KW-1185">Reference proteome</keyword>
<dbReference type="FunFam" id="1.10.3470.10:FF:000001">
    <property type="entry name" value="Vitamin B12 ABC transporter permease BtuC"/>
    <property type="match status" value="1"/>
</dbReference>
<comment type="subcellular location">
    <subcellularLocation>
        <location evidence="1">Cell membrane</location>
        <topology evidence="1">Multi-pass membrane protein</topology>
    </subcellularLocation>
</comment>
<feature type="transmembrane region" description="Helical" evidence="8">
    <location>
        <begin position="90"/>
        <end position="109"/>
    </location>
</feature>
<name>A0A238VXK1_9BACT</name>
<evidence type="ECO:0000313" key="9">
    <source>
        <dbReference type="EMBL" id="SNR38911.1"/>
    </source>
</evidence>
<dbReference type="InterPro" id="IPR000522">
    <property type="entry name" value="ABC_transptr_permease_BtuC"/>
</dbReference>
<dbReference type="GO" id="GO:0005886">
    <property type="term" value="C:plasma membrane"/>
    <property type="evidence" value="ECO:0007669"/>
    <property type="project" value="UniProtKB-SubCell"/>
</dbReference>
<reference evidence="10" key="1">
    <citation type="submission" date="2017-06" db="EMBL/GenBank/DDBJ databases">
        <authorList>
            <person name="Varghese N."/>
            <person name="Submissions S."/>
        </authorList>
    </citation>
    <scope>NUCLEOTIDE SEQUENCE [LARGE SCALE GENOMIC DNA]</scope>
    <source>
        <strain evidence="10">DSM 28041</strain>
    </source>
</reference>
<feature type="transmembrane region" description="Helical" evidence="8">
    <location>
        <begin position="273"/>
        <end position="296"/>
    </location>
</feature>
<dbReference type="AlphaFoldDB" id="A0A238VXK1"/>
<evidence type="ECO:0000256" key="6">
    <source>
        <dbReference type="ARBA" id="ARBA00022989"/>
    </source>
</evidence>
<evidence type="ECO:0000256" key="3">
    <source>
        <dbReference type="ARBA" id="ARBA00022448"/>
    </source>
</evidence>